<dbReference type="PANTHER" id="PTHR40031:SF1">
    <property type="entry name" value="MEMBRANE-BOUND METAL-DEPENDENT HYDROLASE"/>
    <property type="match status" value="1"/>
</dbReference>
<proteinExistence type="predicted"/>
<dbReference type="Proteomes" id="UP000538292">
    <property type="component" value="Unassembled WGS sequence"/>
</dbReference>
<protein>
    <submittedName>
        <fullName evidence="2">Metal-dependent hydrolase</fullName>
    </submittedName>
</protein>
<dbReference type="PANTHER" id="PTHR40031">
    <property type="entry name" value="HYPOTHETICAL MEMBRANE SPANNING PROTEIN"/>
    <property type="match status" value="1"/>
</dbReference>
<keyword evidence="2" id="KW-0378">Hydrolase</keyword>
<keyword evidence="1" id="KW-0472">Membrane</keyword>
<dbReference type="InterPro" id="IPR053170">
    <property type="entry name" value="Transcription_regulator"/>
</dbReference>
<feature type="transmembrane region" description="Helical" evidence="1">
    <location>
        <begin position="157"/>
        <end position="175"/>
    </location>
</feature>
<keyword evidence="3" id="KW-1185">Reference proteome</keyword>
<evidence type="ECO:0000313" key="3">
    <source>
        <dbReference type="Proteomes" id="UP000538292"/>
    </source>
</evidence>
<dbReference type="Pfam" id="PF04307">
    <property type="entry name" value="YdjM"/>
    <property type="match status" value="1"/>
</dbReference>
<keyword evidence="1" id="KW-0812">Transmembrane</keyword>
<organism evidence="2 3">
    <name type="scientific">Thermoactinomyces mirandus</name>
    <dbReference type="NCBI Taxonomy" id="2756294"/>
    <lineage>
        <taxon>Bacteria</taxon>
        <taxon>Bacillati</taxon>
        <taxon>Bacillota</taxon>
        <taxon>Bacilli</taxon>
        <taxon>Bacillales</taxon>
        <taxon>Thermoactinomycetaceae</taxon>
        <taxon>Thermoactinomyces</taxon>
    </lineage>
</organism>
<dbReference type="InterPro" id="IPR007404">
    <property type="entry name" value="YdjM-like"/>
</dbReference>
<evidence type="ECO:0000256" key="1">
    <source>
        <dbReference type="SAM" id="Phobius"/>
    </source>
</evidence>
<dbReference type="RefSeq" id="WP_181737184.1">
    <property type="nucleotide sequence ID" value="NZ_JACEOL010000004.1"/>
</dbReference>
<keyword evidence="1" id="KW-1133">Transmembrane helix</keyword>
<dbReference type="GO" id="GO:0016787">
    <property type="term" value="F:hydrolase activity"/>
    <property type="evidence" value="ECO:0007669"/>
    <property type="project" value="UniProtKB-KW"/>
</dbReference>
<feature type="transmembrane region" description="Helical" evidence="1">
    <location>
        <begin position="69"/>
        <end position="90"/>
    </location>
</feature>
<feature type="transmembrane region" description="Helical" evidence="1">
    <location>
        <begin position="96"/>
        <end position="115"/>
    </location>
</feature>
<dbReference type="AlphaFoldDB" id="A0A7W1XQ28"/>
<gene>
    <name evidence="2" type="ORF">H2C83_01780</name>
</gene>
<feature type="transmembrane region" description="Helical" evidence="1">
    <location>
        <begin position="127"/>
        <end position="151"/>
    </location>
</feature>
<evidence type="ECO:0000313" key="2">
    <source>
        <dbReference type="EMBL" id="MBA4601076.1"/>
    </source>
</evidence>
<sequence length="325" mass="38080">MDSGTHFVMGIGLFGLSQLDPAVTAHPETMQAVLLATVIGSEIPDTDTLFRLKGNSEYIRHHRGFSHSLPMILIWPTLITLILSLVFPGADLLHTWLWTLLAVFIHIFIDLFNVYGTQALRPISRRWIAFNILSIFDPFIFSIHLVGFLYWWLWPEYAGKIFLIIYLIIAAYIALRTWQRNRLLKTAREMFGLTGRYTVTPTVHWNVWNLIIETPETVKIGEFRQHQIYWTGNIPTGDLLHPAVKQSKKADSIRAFLTFTSYGYPKVHHRPYGYEVRWLDVRYHYKKHFPFVAIVLLDHEYNIFYSYVGWISREQLEKRVEQLLS</sequence>
<name>A0A7W1XQ28_9BACL</name>
<reference evidence="2 3" key="1">
    <citation type="submission" date="2020-07" db="EMBL/GenBank/DDBJ databases">
        <title>Thermoactinomyces phylogeny.</title>
        <authorList>
            <person name="Dunlap C."/>
        </authorList>
    </citation>
    <scope>NUCLEOTIDE SEQUENCE [LARGE SCALE GENOMIC DNA]</scope>
    <source>
        <strain evidence="2 3">AMNI-1</strain>
    </source>
</reference>
<dbReference type="EMBL" id="JACEOL010000004">
    <property type="protein sequence ID" value="MBA4601076.1"/>
    <property type="molecule type" value="Genomic_DNA"/>
</dbReference>
<comment type="caution">
    <text evidence="2">The sequence shown here is derived from an EMBL/GenBank/DDBJ whole genome shotgun (WGS) entry which is preliminary data.</text>
</comment>
<accession>A0A7W1XQ28</accession>